<dbReference type="Pfam" id="PF01925">
    <property type="entry name" value="TauE"/>
    <property type="match status" value="1"/>
</dbReference>
<dbReference type="PANTHER" id="PTHR43701:SF2">
    <property type="entry name" value="MEMBRANE TRANSPORTER PROTEIN YJNA-RELATED"/>
    <property type="match status" value="1"/>
</dbReference>
<feature type="transmembrane region" description="Helical" evidence="6">
    <location>
        <begin position="32"/>
        <end position="52"/>
    </location>
</feature>
<dbReference type="STRING" id="937334.SAMN05444406_104143"/>
<keyword evidence="3 6" id="KW-0812">Transmembrane</keyword>
<reference evidence="7 8" key="1">
    <citation type="submission" date="2016-10" db="EMBL/GenBank/DDBJ databases">
        <authorList>
            <person name="de Groot N.N."/>
        </authorList>
    </citation>
    <scope>NUCLEOTIDE SEQUENCE [LARGE SCALE GENOMIC DNA]</scope>
    <source>
        <strain evidence="7 8">DSM 20678</strain>
    </source>
</reference>
<protein>
    <recommendedName>
        <fullName evidence="6">Probable membrane transporter protein</fullName>
    </recommendedName>
</protein>
<gene>
    <name evidence="7" type="ORF">SAMN05444406_104143</name>
</gene>
<dbReference type="InterPro" id="IPR002781">
    <property type="entry name" value="TM_pro_TauE-like"/>
</dbReference>
<feature type="transmembrane region" description="Helical" evidence="6">
    <location>
        <begin position="86"/>
        <end position="104"/>
    </location>
</feature>
<accession>A0A1I5TIS0</accession>
<sequence length="105" mass="11228">MAGLCNGFFGSGGGTIVVPAMVHLLGMKEHDAHATALAVILPLTAISSFVYFKSGFFEWDVIWKVAAGGALGGLVGAWILDRISPYWLRKVFGLFMIIAAIRMIA</sequence>
<evidence type="ECO:0000256" key="1">
    <source>
        <dbReference type="ARBA" id="ARBA00004141"/>
    </source>
</evidence>
<dbReference type="GO" id="GO:0005886">
    <property type="term" value="C:plasma membrane"/>
    <property type="evidence" value="ECO:0007669"/>
    <property type="project" value="UniProtKB-SubCell"/>
</dbReference>
<dbReference type="EMBL" id="FOXR01000004">
    <property type="protein sequence ID" value="SFP82949.1"/>
    <property type="molecule type" value="Genomic_DNA"/>
</dbReference>
<dbReference type="AlphaFoldDB" id="A0A1I5TIS0"/>
<keyword evidence="4 6" id="KW-1133">Transmembrane helix</keyword>
<evidence type="ECO:0000313" key="8">
    <source>
        <dbReference type="Proteomes" id="UP000198577"/>
    </source>
</evidence>
<keyword evidence="8" id="KW-1185">Reference proteome</keyword>
<evidence type="ECO:0000256" key="2">
    <source>
        <dbReference type="ARBA" id="ARBA00009142"/>
    </source>
</evidence>
<organism evidence="7 8">
    <name type="scientific">Caldicoprobacter faecalis</name>
    <dbReference type="NCBI Taxonomy" id="937334"/>
    <lineage>
        <taxon>Bacteria</taxon>
        <taxon>Bacillati</taxon>
        <taxon>Bacillota</taxon>
        <taxon>Clostridia</taxon>
        <taxon>Caldicoprobacterales</taxon>
        <taxon>Caldicoprobacteraceae</taxon>
        <taxon>Caldicoprobacter</taxon>
    </lineage>
</organism>
<keyword evidence="5 6" id="KW-0472">Membrane</keyword>
<comment type="subcellular location">
    <subcellularLocation>
        <location evidence="6">Cell membrane</location>
        <topology evidence="6">Multi-pass membrane protein</topology>
    </subcellularLocation>
    <subcellularLocation>
        <location evidence="1">Membrane</location>
        <topology evidence="1">Multi-pass membrane protein</topology>
    </subcellularLocation>
</comment>
<proteinExistence type="inferred from homology"/>
<name>A0A1I5TIS0_9FIRM</name>
<keyword evidence="6" id="KW-1003">Cell membrane</keyword>
<evidence type="ECO:0000256" key="6">
    <source>
        <dbReference type="RuleBase" id="RU363041"/>
    </source>
</evidence>
<feature type="transmembrane region" description="Helical" evidence="6">
    <location>
        <begin position="7"/>
        <end position="26"/>
    </location>
</feature>
<evidence type="ECO:0000256" key="4">
    <source>
        <dbReference type="ARBA" id="ARBA00022989"/>
    </source>
</evidence>
<comment type="similarity">
    <text evidence="2 6">Belongs to the 4-toluene sulfonate uptake permease (TSUP) (TC 2.A.102) family.</text>
</comment>
<dbReference type="PANTHER" id="PTHR43701">
    <property type="entry name" value="MEMBRANE TRANSPORTER PROTEIN MJ0441-RELATED"/>
    <property type="match status" value="1"/>
</dbReference>
<dbReference type="InterPro" id="IPR051598">
    <property type="entry name" value="TSUP/Inactive_protease-like"/>
</dbReference>
<evidence type="ECO:0000256" key="3">
    <source>
        <dbReference type="ARBA" id="ARBA00022692"/>
    </source>
</evidence>
<dbReference type="Proteomes" id="UP000198577">
    <property type="component" value="Unassembled WGS sequence"/>
</dbReference>
<evidence type="ECO:0000313" key="7">
    <source>
        <dbReference type="EMBL" id="SFP82949.1"/>
    </source>
</evidence>
<feature type="transmembrane region" description="Helical" evidence="6">
    <location>
        <begin position="61"/>
        <end position="80"/>
    </location>
</feature>
<evidence type="ECO:0000256" key="5">
    <source>
        <dbReference type="ARBA" id="ARBA00023136"/>
    </source>
</evidence>